<accession>A0A127AW54</accession>
<name>A0A127AW54_9CAUD</name>
<gene>
    <name evidence="1" type="ORF">SP15_008</name>
</gene>
<dbReference type="EMBL" id="KT624200">
    <property type="protein sequence ID" value="AMM44807.1"/>
    <property type="molecule type" value="Genomic_DNA"/>
</dbReference>
<reference evidence="1 2" key="1">
    <citation type="submission" date="2015-08" db="EMBL/GenBank/DDBJ databases">
        <authorList>
            <person name="Babu N.S."/>
            <person name="Beckwith C.J."/>
            <person name="Beseler K.G."/>
            <person name="Brison A."/>
            <person name="Carone J.V."/>
            <person name="Caskin T.P."/>
            <person name="Diamond M."/>
            <person name="Durham M.E."/>
            <person name="Foxe J.M."/>
            <person name="Go M."/>
            <person name="Henderson B.A."/>
            <person name="Jones I.B."/>
            <person name="McGettigan J.A."/>
            <person name="Micheletti S.J."/>
            <person name="Nasrallah M.E."/>
            <person name="Ortiz D."/>
            <person name="Piller C.R."/>
            <person name="Privatt S.R."/>
            <person name="Schneider S.L."/>
            <person name="Sharp S."/>
            <person name="Smith T.C."/>
            <person name="Stanton J.D."/>
            <person name="Ullery H.E."/>
            <person name="Wilson R.J."/>
            <person name="Serrano M.G."/>
            <person name="Buck G."/>
            <person name="Lee V."/>
            <person name="Wang Y."/>
            <person name="Carvalho R."/>
            <person name="Voegtly L."/>
            <person name="Shi R."/>
            <person name="Duckworth R."/>
            <person name="Johnson A."/>
            <person name="Loviza R."/>
            <person name="Walstead R."/>
            <person name="Shah Z."/>
            <person name="Kiflezghi M."/>
            <person name="Wade K."/>
            <person name="Ball S.L."/>
            <person name="Bradley K.W."/>
            <person name="Asai D.J."/>
            <person name="Bowman C.A."/>
            <person name="Russell D.A."/>
            <person name="Pope W.H."/>
            <person name="Jacobs-Sera D."/>
            <person name="Hendrix R.W."/>
            <person name="Hatfull G.F."/>
        </authorList>
    </citation>
    <scope>NUCLEOTIDE SEQUENCE [LARGE SCALE GENOMIC DNA]</scope>
</reference>
<dbReference type="RefSeq" id="YP_009302396.1">
    <property type="nucleotide sequence ID" value="NC_031245.1"/>
</dbReference>
<sequence length="213" mass="24666">MDFKDIEKLRTKFAADTAVYLFEGINQEVSAGTEGTVLHQEHDGIYVYFKIIGNTSTKFFRWEELMKGKLRTKEEWKTLTRSAWHDNQFTSAIVQLTNIKTGSTAVRYVYGFKNLEMIDEFIAMMNRRHWFVIWGGTHDPGSVVALAKFKPTTDAQITVPNSQDIEDVLSGFKRIIKELGQYQIQGLRPDIEQTALAKCNKELEDYLKRNREE</sequence>
<evidence type="ECO:0000313" key="1">
    <source>
        <dbReference type="EMBL" id="AMM44807.1"/>
    </source>
</evidence>
<dbReference type="GeneID" id="29125176"/>
<evidence type="ECO:0000313" key="2">
    <source>
        <dbReference type="Proteomes" id="UP000203261"/>
    </source>
</evidence>
<proteinExistence type="predicted"/>
<keyword evidence="2" id="KW-1185">Reference proteome</keyword>
<organism evidence="1 2">
    <name type="scientific">Bacillus phage SP-15</name>
    <dbReference type="NCBI Taxonomy" id="1792032"/>
    <lineage>
        <taxon>Viruses</taxon>
        <taxon>Duplodnaviria</taxon>
        <taxon>Heunggongvirae</taxon>
        <taxon>Uroviricota</taxon>
        <taxon>Caudoviricetes</taxon>
        <taxon>Thornevirus</taxon>
        <taxon>Thornevirus SP15</taxon>
    </lineage>
</organism>
<dbReference type="Proteomes" id="UP000203261">
    <property type="component" value="Segment"/>
</dbReference>
<dbReference type="KEGG" id="vg:29125176"/>
<protein>
    <submittedName>
        <fullName evidence="1">Uncharacterized protein</fullName>
    </submittedName>
</protein>